<feature type="transmembrane region" description="Helical" evidence="1">
    <location>
        <begin position="33"/>
        <end position="50"/>
    </location>
</feature>
<accession>A0A383AU43</accession>
<dbReference type="AlphaFoldDB" id="A0A383AU43"/>
<reference evidence="2" key="1">
    <citation type="submission" date="2018-05" db="EMBL/GenBank/DDBJ databases">
        <authorList>
            <person name="Lanie J.A."/>
            <person name="Ng W.-L."/>
            <person name="Kazmierczak K.M."/>
            <person name="Andrzejewski T.M."/>
            <person name="Davidsen T.M."/>
            <person name="Wayne K.J."/>
            <person name="Tettelin H."/>
            <person name="Glass J.I."/>
            <person name="Rusch D."/>
            <person name="Podicherti R."/>
            <person name="Tsui H.-C.T."/>
            <person name="Winkler M.E."/>
        </authorList>
    </citation>
    <scope>NUCLEOTIDE SEQUENCE</scope>
</reference>
<gene>
    <name evidence="2" type="ORF">METZ01_LOCUS464048</name>
</gene>
<dbReference type="EMBL" id="UINC01194888">
    <property type="protein sequence ID" value="SVE11194.1"/>
    <property type="molecule type" value="Genomic_DNA"/>
</dbReference>
<feature type="transmembrane region" description="Helical" evidence="1">
    <location>
        <begin position="70"/>
        <end position="89"/>
    </location>
</feature>
<keyword evidence="1" id="KW-1133">Transmembrane helix</keyword>
<name>A0A383AU43_9ZZZZ</name>
<feature type="non-terminal residue" evidence="2">
    <location>
        <position position="110"/>
    </location>
</feature>
<feature type="transmembrane region" description="Helical" evidence="1">
    <location>
        <begin position="6"/>
        <end position="26"/>
    </location>
</feature>
<proteinExistence type="predicted"/>
<evidence type="ECO:0000256" key="1">
    <source>
        <dbReference type="SAM" id="Phobius"/>
    </source>
</evidence>
<evidence type="ECO:0000313" key="2">
    <source>
        <dbReference type="EMBL" id="SVE11194.1"/>
    </source>
</evidence>
<sequence length="110" mass="11842">MAITAFSGAAALTSLSVLFVMLGTINPYHRPEVPSLGALAVIFVATYVVSETHDIEFGLDALRFTLIEGALAIIRILPPAFVLLTAMLLRTSFRKRPEDPLLALLESESG</sequence>
<keyword evidence="1" id="KW-0472">Membrane</keyword>
<keyword evidence="1" id="KW-0812">Transmembrane</keyword>
<organism evidence="2">
    <name type="scientific">marine metagenome</name>
    <dbReference type="NCBI Taxonomy" id="408172"/>
    <lineage>
        <taxon>unclassified sequences</taxon>
        <taxon>metagenomes</taxon>
        <taxon>ecological metagenomes</taxon>
    </lineage>
</organism>
<protein>
    <submittedName>
        <fullName evidence="2">Uncharacterized protein</fullName>
    </submittedName>
</protein>